<dbReference type="AlphaFoldDB" id="A0A0H5DJC7"/>
<accession>A0A0H5DJC7</accession>
<feature type="domain" description="LysM" evidence="2">
    <location>
        <begin position="29"/>
        <end position="77"/>
    </location>
</feature>
<dbReference type="CDD" id="cd00118">
    <property type="entry name" value="LysM"/>
    <property type="match status" value="1"/>
</dbReference>
<dbReference type="InterPro" id="IPR036779">
    <property type="entry name" value="LysM_dom_sf"/>
</dbReference>
<proteinExistence type="predicted"/>
<dbReference type="Gene3D" id="3.40.190.10">
    <property type="entry name" value="Periplasmic binding protein-like II"/>
    <property type="match status" value="2"/>
</dbReference>
<dbReference type="PANTHER" id="PTHR35936">
    <property type="entry name" value="MEMBRANE-BOUND LYTIC MUREIN TRANSGLYCOSYLASE F"/>
    <property type="match status" value="1"/>
</dbReference>
<keyword evidence="4" id="KW-1185">Reference proteome</keyword>
<evidence type="ECO:0000313" key="3">
    <source>
        <dbReference type="EMBL" id="CRL12840.1"/>
    </source>
</evidence>
<dbReference type="SUPFAM" id="SSF53850">
    <property type="entry name" value="Periplasmic binding protein-like II"/>
    <property type="match status" value="1"/>
</dbReference>
<dbReference type="RefSeq" id="WP_050674370.1">
    <property type="nucleotide sequence ID" value="NZ_CVRL01000045.1"/>
</dbReference>
<protein>
    <submittedName>
        <fullName evidence="3">LysM domain/BON superfamily protein</fullName>
    </submittedName>
</protein>
<gene>
    <name evidence="3" type="ORF">NIT7321_03720</name>
</gene>
<evidence type="ECO:0000313" key="4">
    <source>
        <dbReference type="Proteomes" id="UP000043764"/>
    </source>
</evidence>
<evidence type="ECO:0000259" key="2">
    <source>
        <dbReference type="PROSITE" id="PS51782"/>
    </source>
</evidence>
<dbReference type="PANTHER" id="PTHR35936:SF25">
    <property type="entry name" value="ABC TRANSPORTER SUBSTRATE-BINDING PROTEIN"/>
    <property type="match status" value="1"/>
</dbReference>
<keyword evidence="1" id="KW-0732">Signal</keyword>
<dbReference type="Gene3D" id="3.10.350.10">
    <property type="entry name" value="LysM domain"/>
    <property type="match status" value="1"/>
</dbReference>
<dbReference type="Pfam" id="PF01476">
    <property type="entry name" value="LysM"/>
    <property type="match status" value="1"/>
</dbReference>
<dbReference type="STRING" id="481446.NIT7645_03021"/>
<feature type="signal peptide" evidence="1">
    <location>
        <begin position="1"/>
        <end position="25"/>
    </location>
</feature>
<name>A0A0H5DJC7_9RHOB</name>
<organism evidence="3 4">
    <name type="scientific">Phaeobacter italicus</name>
    <dbReference type="NCBI Taxonomy" id="481446"/>
    <lineage>
        <taxon>Bacteria</taxon>
        <taxon>Pseudomonadati</taxon>
        <taxon>Pseudomonadota</taxon>
        <taxon>Alphaproteobacteria</taxon>
        <taxon>Rhodobacterales</taxon>
        <taxon>Roseobacteraceae</taxon>
        <taxon>Phaeobacter</taxon>
    </lineage>
</organism>
<reference evidence="4" key="1">
    <citation type="submission" date="2015-05" db="EMBL/GenBank/DDBJ databases">
        <authorList>
            <person name="Rodrigo-Torres Lidia"/>
            <person name="Arahal R.David."/>
        </authorList>
    </citation>
    <scope>NUCLEOTIDE SEQUENCE [LARGE SCALE GENOMIC DNA]</scope>
    <source>
        <strain evidence="4">CECT 7321</strain>
    </source>
</reference>
<dbReference type="InterPro" id="IPR018392">
    <property type="entry name" value="LysM"/>
</dbReference>
<dbReference type="Proteomes" id="UP000043764">
    <property type="component" value="Unassembled WGS sequence"/>
</dbReference>
<evidence type="ECO:0000256" key="1">
    <source>
        <dbReference type="SAM" id="SignalP"/>
    </source>
</evidence>
<dbReference type="PROSITE" id="PS51782">
    <property type="entry name" value="LYSM"/>
    <property type="match status" value="1"/>
</dbReference>
<sequence>MLKHLQPLALWGLLVAALAPGAAHAICDVDYRVQPGDTLFSIAETHYNDRSRWTLIYYSNQHVLAGPSVIPGKTLHIPCAGQASAPDPTPLRKDDAEMKLLTGGGFAPFTDQALPGQGMITELVNAAMELTPSPVSYSITWEEDWSRHLFPMLDEKQFDMGFPWLKPDCAATPDNERCVNFHFSEPLITIPIMVFVRADDPFRFDSDADMIGKTLCRPDGYYSHDLDRSDRRWLSEGQVTLARAKTPAACFQRLMAGEVDAVSLNLFLGADTLIAEGLRDKVIPLERAISEEGLHVVISKRHWRGTAHLYRINAGLKALKAEGRFQDIVSRHLELFWAQLQ</sequence>
<feature type="chain" id="PRO_5005218391" evidence="1">
    <location>
        <begin position="26"/>
        <end position="341"/>
    </location>
</feature>
<dbReference type="EMBL" id="CVRL01000045">
    <property type="protein sequence ID" value="CRL12840.1"/>
    <property type="molecule type" value="Genomic_DNA"/>
</dbReference>